<reference evidence="3 4" key="1">
    <citation type="journal article" date="2015" name="Genome Biol. Evol.">
        <title>Comparative Genomics of a Bacterivorous Green Alga Reveals Evolutionary Causalities and Consequences of Phago-Mixotrophic Mode of Nutrition.</title>
        <authorList>
            <person name="Burns J.A."/>
            <person name="Paasch A."/>
            <person name="Narechania A."/>
            <person name="Kim E."/>
        </authorList>
    </citation>
    <scope>NUCLEOTIDE SEQUENCE [LARGE SCALE GENOMIC DNA]</scope>
    <source>
        <strain evidence="3 4">PLY_AMNH</strain>
    </source>
</reference>
<feature type="coiled-coil region" evidence="1">
    <location>
        <begin position="232"/>
        <end position="259"/>
    </location>
</feature>
<dbReference type="EMBL" id="LGRX02033664">
    <property type="protein sequence ID" value="KAK3240372.1"/>
    <property type="molecule type" value="Genomic_DNA"/>
</dbReference>
<keyword evidence="1" id="KW-0175">Coiled coil</keyword>
<keyword evidence="4" id="KW-1185">Reference proteome</keyword>
<evidence type="ECO:0000313" key="3">
    <source>
        <dbReference type="EMBL" id="KAK3240372.1"/>
    </source>
</evidence>
<organism evidence="3 4">
    <name type="scientific">Cymbomonas tetramitiformis</name>
    <dbReference type="NCBI Taxonomy" id="36881"/>
    <lineage>
        <taxon>Eukaryota</taxon>
        <taxon>Viridiplantae</taxon>
        <taxon>Chlorophyta</taxon>
        <taxon>Pyramimonadophyceae</taxon>
        <taxon>Pyramimonadales</taxon>
        <taxon>Pyramimonadaceae</taxon>
        <taxon>Cymbomonas</taxon>
    </lineage>
</organism>
<feature type="compositionally biased region" description="Polar residues" evidence="2">
    <location>
        <begin position="920"/>
        <end position="937"/>
    </location>
</feature>
<evidence type="ECO:0000256" key="1">
    <source>
        <dbReference type="SAM" id="Coils"/>
    </source>
</evidence>
<name>A0AAE0BRH1_9CHLO</name>
<feature type="region of interest" description="Disordered" evidence="2">
    <location>
        <begin position="1305"/>
        <end position="1331"/>
    </location>
</feature>
<protein>
    <submittedName>
        <fullName evidence="3">Uncharacterized protein</fullName>
    </submittedName>
</protein>
<sequence length="1331" mass="148747">MSSTPSDSRTPVRMLSAIKTPRGAASSPLARAVSSPLCDITKEVMNSPVKKSDSPSEAPLMGKIARFEAMMQKEKVNAPERASITYGLNGYAVLDQAAMSKEVEAKIKGLMDENCELKGQLVELQSNFAESEQKLSESSASEISALRQVSTLEADISELQGEISRLKTSLVEAEGIDLVAQWKRWTAEQRLELLQEELAAAAEGSVKCPTGRIVFVQNREEDNAVSFTEEAFRRVQKQNQSLLAEMNQLTEQLATSEQKLYASLEALKEHDAFHQQAVSNNSLQLEGSEENSLSDKKTIERMEDFSIQLEHLQRDKDDLEKSLEETRLQVVQLQVEKEVRDKYVEEMELEMGPARERTAALEQARAQMRKRDEDLETLKSMIGYATAQAEEAQESLQQQLLARDKTVADIQTTMVEAEAESGRALAAAKEELIVHQEKVGSLEAKLREQEGYTSDLEEEIAKGARSLAAAEEATQEQEVLLQQLTASLEESGVKLGESLVSSQAELAVQDAANKELREQLSEANEQAQCAEEELKVAKTTERASAEELERLQAELLEVQTSLKKVKDELDASQAELEERCRTVTQWNREELERVKAQAAQDVQAVHEKLIEALAAAEEKSSMHEAAVAALEAEVAQHGRKVAAMKEEGSPAQEGAIRELKEEIEARAQEVKLAKQEGVEAVELVREDAAVFKADVERLKTEAETQLEESKMVRTQLELEQEKVVLLEAEVVRLEAALTECPTKAEHARALEELDVVSVKLQLAEEEGADKCSDVLALEEQAGDLRGKCKTAEIQVTELMVKVGLLEAKLGEQGQTSATDMEAVVKAVTSTAYAKVEEKEADIEKLKQKLAQQDSRVAAARAVAEDWKKEVGSMQVRMTALGCMLDAMEEVDKDMAGNELKLRQRVENLEAQLQARDADMEQTQGALESQTQESSNLQREVEKMQRRIREKEAETSTVKQELEEEREECMGALSMVAQLEDLSKVVEQMEAQLESAARDLVAERALRDTKQEELTRMQCTLVEARAGEEQALRLLGEKQAMLQQATLSLEHERQQSAASTLALKELLDIRLSLEDKVAHLKSTEDSLSCERAGSTVALVALSQAEELKRVVKAKDVLLSQAEADLERERGVTTKLDKEVVELKRMIEDDETLTRMIKESIDDYRTEQRKPVIGRLKSRHLRKQGCCVEVLRFEFRVEKAAQEEENVELAVKLAVEMLGGRGAWNKERFEKGNIGEGNHEHNVGRLELCLQKILRGVLRLTCDRATRAEQQVLILKQVIIRLKEALRTMKMEGSGLKAEMVEMKQEHRKALVKARNSQIRKQSSSPPRSYWKP</sequence>
<feature type="coiled-coil region" evidence="1">
    <location>
        <begin position="302"/>
        <end position="336"/>
    </location>
</feature>
<evidence type="ECO:0000256" key="2">
    <source>
        <dbReference type="SAM" id="MobiDB-lite"/>
    </source>
</evidence>
<dbReference type="Proteomes" id="UP001190700">
    <property type="component" value="Unassembled WGS sequence"/>
</dbReference>
<feature type="compositionally biased region" description="Polar residues" evidence="2">
    <location>
        <begin position="1313"/>
        <end position="1325"/>
    </location>
</feature>
<comment type="caution">
    <text evidence="3">The sequence shown here is derived from an EMBL/GenBank/DDBJ whole genome shotgun (WGS) entry which is preliminary data.</text>
</comment>
<feature type="coiled-coil region" evidence="1">
    <location>
        <begin position="828"/>
        <end position="862"/>
    </location>
</feature>
<feature type="coiled-coil region" evidence="1">
    <location>
        <begin position="149"/>
        <end position="176"/>
    </location>
</feature>
<proteinExistence type="predicted"/>
<gene>
    <name evidence="3" type="ORF">CYMTET_49782</name>
</gene>
<feature type="region of interest" description="Disordered" evidence="2">
    <location>
        <begin position="917"/>
        <end position="938"/>
    </location>
</feature>
<feature type="coiled-coil region" evidence="1">
    <location>
        <begin position="425"/>
        <end position="766"/>
    </location>
</feature>
<evidence type="ECO:0000313" key="4">
    <source>
        <dbReference type="Proteomes" id="UP001190700"/>
    </source>
</evidence>
<accession>A0AAE0BRH1</accession>